<dbReference type="InParanoid" id="A0A1X7VUS2"/>
<protein>
    <recommendedName>
        <fullName evidence="2">TTF-type domain-containing protein</fullName>
    </recommendedName>
</protein>
<accession>A0A1X7VUS2</accession>
<dbReference type="SMART" id="SM00597">
    <property type="entry name" value="ZnF_TTF"/>
    <property type="match status" value="1"/>
</dbReference>
<reference evidence="3" key="1">
    <citation type="submission" date="2017-05" db="UniProtKB">
        <authorList>
            <consortium name="EnsemblMetazoa"/>
        </authorList>
    </citation>
    <scope>IDENTIFICATION</scope>
</reference>
<evidence type="ECO:0000313" key="3">
    <source>
        <dbReference type="EnsemblMetazoa" id="Aqu2.1.43148_001"/>
    </source>
</evidence>
<evidence type="ECO:0000256" key="1">
    <source>
        <dbReference type="SAM" id="MobiDB-lite"/>
    </source>
</evidence>
<dbReference type="EnsemblMetazoa" id="Aqu2.1.43148_001">
    <property type="protein sequence ID" value="Aqu2.1.43148_001"/>
    <property type="gene ID" value="Aqu2.1.43148"/>
</dbReference>
<organism evidence="3">
    <name type="scientific">Amphimedon queenslandica</name>
    <name type="common">Sponge</name>
    <dbReference type="NCBI Taxonomy" id="400682"/>
    <lineage>
        <taxon>Eukaryota</taxon>
        <taxon>Metazoa</taxon>
        <taxon>Porifera</taxon>
        <taxon>Demospongiae</taxon>
        <taxon>Heteroscleromorpha</taxon>
        <taxon>Haplosclerida</taxon>
        <taxon>Niphatidae</taxon>
        <taxon>Amphimedon</taxon>
    </lineage>
</organism>
<proteinExistence type="predicted"/>
<feature type="region of interest" description="Disordered" evidence="1">
    <location>
        <begin position="29"/>
        <end position="62"/>
    </location>
</feature>
<dbReference type="InterPro" id="IPR006580">
    <property type="entry name" value="Znf_TTF"/>
</dbReference>
<sequence length="225" mass="25254">MDDHDIAVGHSATQAHLDKVNVTLPHAVTTSASNSEPESNKDIVSSYTAHTSTSSTTMSEPTYDDSVPFISINSQPNDIASSLNNTPVQPHIARFQKTQLRDRSHSFSKHWYPLYPFIEYSVQKDAIFYYSCRHFPSHSGSADSAFTRDGFRNWKKVCEKLRKHSQSVSHKESMAKWTVYKQTKATSTFADQLFCQWATTVAANRQYITTLAKIAVLSPCQAIAL</sequence>
<evidence type="ECO:0000259" key="2">
    <source>
        <dbReference type="SMART" id="SM00597"/>
    </source>
</evidence>
<name>A0A1X7VUS2_AMPQE</name>
<dbReference type="AlphaFoldDB" id="A0A1X7VUS2"/>
<feature type="domain" description="TTF-type" evidence="2">
    <location>
        <begin position="103"/>
        <end position="186"/>
    </location>
</feature>
<feature type="compositionally biased region" description="Low complexity" evidence="1">
    <location>
        <begin position="45"/>
        <end position="61"/>
    </location>
</feature>